<dbReference type="AlphaFoldDB" id="A0A1V4KVU9"/>
<accession>A0A1V4KVU9</accession>
<gene>
    <name evidence="1" type="ORF">AV530_003081</name>
</gene>
<name>A0A1V4KVU9_PATFA</name>
<evidence type="ECO:0000313" key="2">
    <source>
        <dbReference type="Proteomes" id="UP000190648"/>
    </source>
</evidence>
<evidence type="ECO:0000313" key="1">
    <source>
        <dbReference type="EMBL" id="OPJ88560.1"/>
    </source>
</evidence>
<dbReference type="EMBL" id="LSYS01001520">
    <property type="protein sequence ID" value="OPJ88560.1"/>
    <property type="molecule type" value="Genomic_DNA"/>
</dbReference>
<sequence>MVLEEFGWSMRTHGVLGQVQVPEPGQLPCVAGDTFGISPSGQALGLIPGDSQWSFWCAGDTLCEARKGSALSLSSPPNPGCP</sequence>
<proteinExistence type="predicted"/>
<keyword evidence="2" id="KW-1185">Reference proteome</keyword>
<dbReference type="Proteomes" id="UP000190648">
    <property type="component" value="Unassembled WGS sequence"/>
</dbReference>
<reference evidence="1 2" key="1">
    <citation type="submission" date="2016-02" db="EMBL/GenBank/DDBJ databases">
        <title>Band-tailed pigeon sequencing and assembly.</title>
        <authorList>
            <person name="Soares A.E."/>
            <person name="Novak B.J."/>
            <person name="Rice E.S."/>
            <person name="O'Connell B."/>
            <person name="Chang D."/>
            <person name="Weber S."/>
            <person name="Shapiro B."/>
        </authorList>
    </citation>
    <scope>NUCLEOTIDE SEQUENCE [LARGE SCALE GENOMIC DNA]</scope>
    <source>
        <strain evidence="1">BTP2013</strain>
        <tissue evidence="1">Blood</tissue>
    </source>
</reference>
<comment type="caution">
    <text evidence="1">The sequence shown here is derived from an EMBL/GenBank/DDBJ whole genome shotgun (WGS) entry which is preliminary data.</text>
</comment>
<protein>
    <submittedName>
        <fullName evidence="1">Uncharacterized protein</fullName>
    </submittedName>
</protein>
<organism evidence="1 2">
    <name type="scientific">Patagioenas fasciata monilis</name>
    <dbReference type="NCBI Taxonomy" id="372326"/>
    <lineage>
        <taxon>Eukaryota</taxon>
        <taxon>Metazoa</taxon>
        <taxon>Chordata</taxon>
        <taxon>Craniata</taxon>
        <taxon>Vertebrata</taxon>
        <taxon>Euteleostomi</taxon>
        <taxon>Archelosauria</taxon>
        <taxon>Archosauria</taxon>
        <taxon>Dinosauria</taxon>
        <taxon>Saurischia</taxon>
        <taxon>Theropoda</taxon>
        <taxon>Coelurosauria</taxon>
        <taxon>Aves</taxon>
        <taxon>Neognathae</taxon>
        <taxon>Neoaves</taxon>
        <taxon>Columbimorphae</taxon>
        <taxon>Columbiformes</taxon>
        <taxon>Columbidae</taxon>
        <taxon>Patagioenas</taxon>
    </lineage>
</organism>